<comment type="caution">
    <text evidence="1">The sequence shown here is derived from an EMBL/GenBank/DDBJ whole genome shotgun (WGS) entry which is preliminary data.</text>
</comment>
<evidence type="ECO:0000313" key="1">
    <source>
        <dbReference type="EMBL" id="GFS98213.1"/>
    </source>
</evidence>
<reference evidence="1" key="1">
    <citation type="submission" date="2020-08" db="EMBL/GenBank/DDBJ databases">
        <title>Multicomponent nature underlies the extraordinary mechanical properties of spider dragline silk.</title>
        <authorList>
            <person name="Kono N."/>
            <person name="Nakamura H."/>
            <person name="Mori M."/>
            <person name="Yoshida Y."/>
            <person name="Ohtoshi R."/>
            <person name="Malay A.D."/>
            <person name="Moran D.A.P."/>
            <person name="Tomita M."/>
            <person name="Numata K."/>
            <person name="Arakawa K."/>
        </authorList>
    </citation>
    <scope>NUCLEOTIDE SEQUENCE</scope>
</reference>
<keyword evidence="2" id="KW-1185">Reference proteome</keyword>
<dbReference type="AlphaFoldDB" id="A0A8X6TE36"/>
<protein>
    <submittedName>
        <fullName evidence="1">Uncharacterized protein</fullName>
    </submittedName>
</protein>
<organism evidence="1 2">
    <name type="scientific">Nephila pilipes</name>
    <name type="common">Giant wood spider</name>
    <name type="synonym">Nephila maculata</name>
    <dbReference type="NCBI Taxonomy" id="299642"/>
    <lineage>
        <taxon>Eukaryota</taxon>
        <taxon>Metazoa</taxon>
        <taxon>Ecdysozoa</taxon>
        <taxon>Arthropoda</taxon>
        <taxon>Chelicerata</taxon>
        <taxon>Arachnida</taxon>
        <taxon>Araneae</taxon>
        <taxon>Araneomorphae</taxon>
        <taxon>Entelegynae</taxon>
        <taxon>Araneoidea</taxon>
        <taxon>Nephilidae</taxon>
        <taxon>Nephila</taxon>
    </lineage>
</organism>
<dbReference type="OrthoDB" id="6781688at2759"/>
<gene>
    <name evidence="1" type="ORF">NPIL_319741</name>
</gene>
<dbReference type="EMBL" id="BMAW01006283">
    <property type="protein sequence ID" value="GFS98213.1"/>
    <property type="molecule type" value="Genomic_DNA"/>
</dbReference>
<accession>A0A8X6TE36</accession>
<evidence type="ECO:0000313" key="2">
    <source>
        <dbReference type="Proteomes" id="UP000887013"/>
    </source>
</evidence>
<dbReference type="Proteomes" id="UP000887013">
    <property type="component" value="Unassembled WGS sequence"/>
</dbReference>
<name>A0A8X6TE36_NEPPI</name>
<proteinExistence type="predicted"/>
<sequence length="103" mass="11463">MTAASHNNNIVKKVLLSTALIFIKSNEGKIYSARTLLDNGSMIHICSSKLAERLQLQKETVNLKVGCLSGLPTTLKSKVNVVIFNEEKTLSRKLELYVVPKNY</sequence>